<dbReference type="PANTHER" id="PTHR47829:SF3">
    <property type="entry name" value="AMINOGLYCOSIDE PHOSPHOTRANSFERASE DOMAIN-CONTAINING PROTEIN"/>
    <property type="match status" value="1"/>
</dbReference>
<feature type="domain" description="Aminoglycoside phosphotransferase" evidence="1">
    <location>
        <begin position="44"/>
        <end position="274"/>
    </location>
</feature>
<comment type="caution">
    <text evidence="2">The sequence shown here is derived from an EMBL/GenBank/DDBJ whole genome shotgun (WGS) entry which is preliminary data.</text>
</comment>
<evidence type="ECO:0000313" key="3">
    <source>
        <dbReference type="Proteomes" id="UP000318582"/>
    </source>
</evidence>
<protein>
    <recommendedName>
        <fullName evidence="1">Aminoglycoside phosphotransferase domain-containing protein</fullName>
    </recommendedName>
</protein>
<evidence type="ECO:0000259" key="1">
    <source>
        <dbReference type="Pfam" id="PF01636"/>
    </source>
</evidence>
<dbReference type="InterPro" id="IPR041726">
    <property type="entry name" value="ACAD10_11_N"/>
</dbReference>
<dbReference type="AlphaFoldDB" id="A0A507DW03"/>
<organism evidence="2 3">
    <name type="scientific">Powellomyces hirtus</name>
    <dbReference type="NCBI Taxonomy" id="109895"/>
    <lineage>
        <taxon>Eukaryota</taxon>
        <taxon>Fungi</taxon>
        <taxon>Fungi incertae sedis</taxon>
        <taxon>Chytridiomycota</taxon>
        <taxon>Chytridiomycota incertae sedis</taxon>
        <taxon>Chytridiomycetes</taxon>
        <taxon>Spizellomycetales</taxon>
        <taxon>Powellomycetaceae</taxon>
        <taxon>Powellomyces</taxon>
    </lineage>
</organism>
<reference evidence="2 3" key="1">
    <citation type="journal article" date="2019" name="Sci. Rep.">
        <title>Comparative genomics of chytrid fungi reveal insights into the obligate biotrophic and pathogenic lifestyle of Synchytrium endobioticum.</title>
        <authorList>
            <person name="van de Vossenberg B.T.L.H."/>
            <person name="Warris S."/>
            <person name="Nguyen H.D.T."/>
            <person name="van Gent-Pelzer M.P.E."/>
            <person name="Joly D.L."/>
            <person name="van de Geest H.C."/>
            <person name="Bonants P.J.M."/>
            <person name="Smith D.S."/>
            <person name="Levesque C.A."/>
            <person name="van der Lee T.A.J."/>
        </authorList>
    </citation>
    <scope>NUCLEOTIDE SEQUENCE [LARGE SCALE GENOMIC DNA]</scope>
    <source>
        <strain evidence="2 3">CBS 809.83</strain>
    </source>
</reference>
<keyword evidence="3" id="KW-1185">Reference proteome</keyword>
<dbReference type="InterPro" id="IPR011009">
    <property type="entry name" value="Kinase-like_dom_sf"/>
</dbReference>
<dbReference type="PANTHER" id="PTHR47829">
    <property type="entry name" value="HYDROLASE, PUTATIVE (AFU_ORTHOLOGUE AFUA_1G12880)-RELATED"/>
    <property type="match status" value="1"/>
</dbReference>
<name>A0A507DW03_9FUNG</name>
<dbReference type="InterPro" id="IPR002575">
    <property type="entry name" value="Aminoglycoside_PTrfase"/>
</dbReference>
<dbReference type="InterPro" id="IPR052898">
    <property type="entry name" value="ACAD10-like"/>
</dbReference>
<dbReference type="Gene3D" id="3.30.200.20">
    <property type="entry name" value="Phosphorylase Kinase, domain 1"/>
    <property type="match status" value="1"/>
</dbReference>
<dbReference type="Gene3D" id="3.90.1200.10">
    <property type="match status" value="1"/>
</dbReference>
<sequence length="391" mass="42640">MPPSDNGQSTSAVREGMQLDVDKLLAYLRAHMPSSAPLVEPVVVKQFEHGQSNPTYFLQDAAGNRYVLRKKPPGALLSATAHAVEREFRILNALGRHSNVPVPAVYALCEDKEVLGTPFYVMQFLEGRIFTDNLLRSVQGDRKAYYYSIIDTIAKLHKAPYKEIGLSSYGKPGNFYPRQLARLTQVSASQAAVTDSAGVPVGALYNLPASSAWFTANLPADEVSLCHGDFKLDNVVFHNHDPRVIGVLDWELSTVGHPLSDLANLLLPWYTPPGNFGADLSLMNEKRPLPVPEAEDMLKVYCEKVGRPYPIPGWNFCVAFAFFRLAVITQGVAARMKRKQASSAKAAAAASLFQPCAKRVAQIAATGSLFELITPPPEQQQGPAGAPVPKL</sequence>
<gene>
    <name evidence="2" type="ORF">PhCBS80983_g05144</name>
</gene>
<dbReference type="Pfam" id="PF01636">
    <property type="entry name" value="APH"/>
    <property type="match status" value="1"/>
</dbReference>
<dbReference type="STRING" id="109895.A0A507DW03"/>
<dbReference type="SUPFAM" id="SSF56112">
    <property type="entry name" value="Protein kinase-like (PK-like)"/>
    <property type="match status" value="1"/>
</dbReference>
<proteinExistence type="predicted"/>
<dbReference type="CDD" id="cd05154">
    <property type="entry name" value="ACAD10_11_N-like"/>
    <property type="match status" value="1"/>
</dbReference>
<accession>A0A507DW03</accession>
<dbReference type="Proteomes" id="UP000318582">
    <property type="component" value="Unassembled WGS sequence"/>
</dbReference>
<evidence type="ECO:0000313" key="2">
    <source>
        <dbReference type="EMBL" id="TPX55661.1"/>
    </source>
</evidence>
<dbReference type="EMBL" id="QEAQ01000100">
    <property type="protein sequence ID" value="TPX55661.1"/>
    <property type="molecule type" value="Genomic_DNA"/>
</dbReference>